<feature type="transmembrane region" description="Helical" evidence="7">
    <location>
        <begin position="99"/>
        <end position="125"/>
    </location>
</feature>
<accession>A0A8H9LDA1</accession>
<evidence type="ECO:0000256" key="2">
    <source>
        <dbReference type="ARBA" id="ARBA00022475"/>
    </source>
</evidence>
<keyword evidence="3 7" id="KW-0812">Transmembrane</keyword>
<keyword evidence="6 7" id="KW-0472">Membrane</keyword>
<keyword evidence="4" id="KW-0378">Hydrolase</keyword>
<dbReference type="CDD" id="cd03392">
    <property type="entry name" value="PAP2_like_2"/>
    <property type="match status" value="1"/>
</dbReference>
<keyword evidence="10" id="KW-1185">Reference proteome</keyword>
<dbReference type="SUPFAM" id="SSF48317">
    <property type="entry name" value="Acid phosphatase/Vanadium-dependent haloperoxidase"/>
    <property type="match status" value="1"/>
</dbReference>
<evidence type="ECO:0000256" key="1">
    <source>
        <dbReference type="ARBA" id="ARBA00004651"/>
    </source>
</evidence>
<evidence type="ECO:0000256" key="7">
    <source>
        <dbReference type="SAM" id="Phobius"/>
    </source>
</evidence>
<keyword evidence="5 7" id="KW-1133">Transmembrane helix</keyword>
<dbReference type="InterPro" id="IPR036938">
    <property type="entry name" value="PAP2/HPO_sf"/>
</dbReference>
<comment type="subcellular location">
    <subcellularLocation>
        <location evidence="1">Cell membrane</location>
        <topology evidence="1">Multi-pass membrane protein</topology>
    </subcellularLocation>
</comment>
<protein>
    <recommendedName>
        <fullName evidence="8">Phosphatidic acid phosphatase type 2/haloperoxidase domain-containing protein</fullName>
    </recommendedName>
</protein>
<sequence>MPPVIHSHRRRLPGACLTEVEDQYSEPAPRYTGTLPDPYRLRTWPPCFAAFPVPPGAVLALSGVALPLGVLGALSAEVLERETLSPELAVMLWLHLHSPAWLVALSQGFHVLGSPLVMWPALLWLRRRQPQAMFAGLALWGATGVQWGLKQLFERARPDLWPRSVPEHGYAFPSGHTTVAAALALVLMVLAWHTPQRWLVVTVGAGYAALMALSRVVLGVHYPSDVLAGILTAMVTVLGLFLLLRPGRAEGR</sequence>
<evidence type="ECO:0000313" key="10">
    <source>
        <dbReference type="Proteomes" id="UP000600547"/>
    </source>
</evidence>
<evidence type="ECO:0000256" key="3">
    <source>
        <dbReference type="ARBA" id="ARBA00022692"/>
    </source>
</evidence>
<dbReference type="Proteomes" id="UP000600547">
    <property type="component" value="Unassembled WGS sequence"/>
</dbReference>
<feature type="domain" description="Phosphatidic acid phosphatase type 2/haloperoxidase" evidence="8">
    <location>
        <begin position="135"/>
        <end position="241"/>
    </location>
</feature>
<dbReference type="EMBL" id="BMQG01000028">
    <property type="protein sequence ID" value="GGM59282.1"/>
    <property type="molecule type" value="Genomic_DNA"/>
</dbReference>
<dbReference type="InterPro" id="IPR000326">
    <property type="entry name" value="PAP2/HPO"/>
</dbReference>
<evidence type="ECO:0000256" key="5">
    <source>
        <dbReference type="ARBA" id="ARBA00022989"/>
    </source>
</evidence>
<evidence type="ECO:0000313" key="9">
    <source>
        <dbReference type="EMBL" id="GGM59282.1"/>
    </source>
</evidence>
<feature type="transmembrane region" description="Helical" evidence="7">
    <location>
        <begin position="132"/>
        <end position="149"/>
    </location>
</feature>
<proteinExistence type="predicted"/>
<reference evidence="10" key="1">
    <citation type="journal article" date="2019" name="Int. J. Syst. Evol. Microbiol.">
        <title>The Global Catalogue of Microorganisms (GCM) 10K type strain sequencing project: providing services to taxonomists for standard genome sequencing and annotation.</title>
        <authorList>
            <consortium name="The Broad Institute Genomics Platform"/>
            <consortium name="The Broad Institute Genome Sequencing Center for Infectious Disease"/>
            <person name="Wu L."/>
            <person name="Ma J."/>
        </authorList>
    </citation>
    <scope>NUCLEOTIDE SEQUENCE [LARGE SCALE GENOMIC DNA]</scope>
    <source>
        <strain evidence="10">JCM 31047</strain>
    </source>
</reference>
<dbReference type="SMART" id="SM00014">
    <property type="entry name" value="acidPPc"/>
    <property type="match status" value="1"/>
</dbReference>
<dbReference type="PANTHER" id="PTHR14969:SF62">
    <property type="entry name" value="DECAPRENYLPHOSPHORYL-5-PHOSPHORIBOSE PHOSPHATASE RV3807C-RELATED"/>
    <property type="match status" value="1"/>
</dbReference>
<dbReference type="AlphaFoldDB" id="A0A8H9LDA1"/>
<comment type="caution">
    <text evidence="9">The sequence shown here is derived from an EMBL/GenBank/DDBJ whole genome shotgun (WGS) entry which is preliminary data.</text>
</comment>
<keyword evidence="2" id="KW-1003">Cell membrane</keyword>
<evidence type="ECO:0000256" key="4">
    <source>
        <dbReference type="ARBA" id="ARBA00022801"/>
    </source>
</evidence>
<dbReference type="GO" id="GO:0005886">
    <property type="term" value="C:plasma membrane"/>
    <property type="evidence" value="ECO:0007669"/>
    <property type="project" value="UniProtKB-SubCell"/>
</dbReference>
<name>A0A8H9LDA1_9DEIO</name>
<gene>
    <name evidence="9" type="ORF">GCM10008956_38630</name>
</gene>
<feature type="transmembrane region" description="Helical" evidence="7">
    <location>
        <begin position="58"/>
        <end position="79"/>
    </location>
</feature>
<dbReference type="PANTHER" id="PTHR14969">
    <property type="entry name" value="SPHINGOSINE-1-PHOSPHATE PHOSPHOHYDROLASE"/>
    <property type="match status" value="1"/>
</dbReference>
<dbReference type="GO" id="GO:0016787">
    <property type="term" value="F:hydrolase activity"/>
    <property type="evidence" value="ECO:0007669"/>
    <property type="project" value="UniProtKB-KW"/>
</dbReference>
<feature type="transmembrane region" description="Helical" evidence="7">
    <location>
        <begin position="198"/>
        <end position="220"/>
    </location>
</feature>
<feature type="transmembrane region" description="Helical" evidence="7">
    <location>
        <begin position="169"/>
        <end position="191"/>
    </location>
</feature>
<organism evidence="9 10">
    <name type="scientific">Deinococcus arenae</name>
    <dbReference type="NCBI Taxonomy" id="1452751"/>
    <lineage>
        <taxon>Bacteria</taxon>
        <taxon>Thermotogati</taxon>
        <taxon>Deinococcota</taxon>
        <taxon>Deinococci</taxon>
        <taxon>Deinococcales</taxon>
        <taxon>Deinococcaceae</taxon>
        <taxon>Deinococcus</taxon>
    </lineage>
</organism>
<evidence type="ECO:0000256" key="6">
    <source>
        <dbReference type="ARBA" id="ARBA00023136"/>
    </source>
</evidence>
<evidence type="ECO:0000259" key="8">
    <source>
        <dbReference type="SMART" id="SM00014"/>
    </source>
</evidence>
<feature type="transmembrane region" description="Helical" evidence="7">
    <location>
        <begin position="226"/>
        <end position="244"/>
    </location>
</feature>
<dbReference type="Gene3D" id="1.20.144.10">
    <property type="entry name" value="Phosphatidic acid phosphatase type 2/haloperoxidase"/>
    <property type="match status" value="1"/>
</dbReference>
<dbReference type="Pfam" id="PF01569">
    <property type="entry name" value="PAP2"/>
    <property type="match status" value="1"/>
</dbReference>